<dbReference type="InParanoid" id="A0A5Q0BJE6"/>
<dbReference type="PANTHER" id="PTHR37528:SF1">
    <property type="entry name" value="UPF0149 PROTEIN YGFB"/>
    <property type="match status" value="1"/>
</dbReference>
<keyword evidence="3" id="KW-1185">Reference proteome</keyword>
<dbReference type="RefSeq" id="WP_153248260.1">
    <property type="nucleotide sequence ID" value="NZ_CP044205.1"/>
</dbReference>
<sequence length="179" mass="19471">MKSLPEYEDIEDAIALQEEVASAAELHGLFCGMQCAKPGLDAQTCLQLVFGSGKGAVSDDDLEQMIALCESVREGLSSLDFSFGLFLPDDDEALYERAQALGEWCQGFLYGLGAQAESTSWHGECQEILRHLVDIAQLDADAAGEENEAAFMELSEFVRMGVQLIYGETRAAAQPSRVH</sequence>
<proteinExistence type="inferred from homology"/>
<dbReference type="EMBL" id="CP044205">
    <property type="protein sequence ID" value="QFY42278.1"/>
    <property type="molecule type" value="Genomic_DNA"/>
</dbReference>
<dbReference type="Pfam" id="PF03695">
    <property type="entry name" value="UPF0149"/>
    <property type="match status" value="1"/>
</dbReference>
<evidence type="ECO:0000313" key="3">
    <source>
        <dbReference type="Proteomes" id="UP000325755"/>
    </source>
</evidence>
<dbReference type="GO" id="GO:0005829">
    <property type="term" value="C:cytosol"/>
    <property type="evidence" value="ECO:0007669"/>
    <property type="project" value="TreeGrafter"/>
</dbReference>
<evidence type="ECO:0000256" key="1">
    <source>
        <dbReference type="ARBA" id="ARBA00038308"/>
    </source>
</evidence>
<dbReference type="InterPro" id="IPR011978">
    <property type="entry name" value="YgfB-like"/>
</dbReference>
<dbReference type="OrthoDB" id="9783391at2"/>
<dbReference type="SUPFAM" id="SSF101327">
    <property type="entry name" value="YgfB-like"/>
    <property type="match status" value="1"/>
</dbReference>
<dbReference type="FunCoup" id="A0A5Q0BJE6">
    <property type="interactions" value="51"/>
</dbReference>
<comment type="similarity">
    <text evidence="1">Belongs to the UPF0149 family.</text>
</comment>
<accession>A0A5Q0BJE6</accession>
<reference evidence="2 3" key="1">
    <citation type="submission" date="2019-09" db="EMBL/GenBank/DDBJ databases">
        <title>Ecophysiology of the spiral-shaped methanotroph Methylospira mobilis as revealed by the complete genome sequence.</title>
        <authorList>
            <person name="Oshkin I.Y."/>
            <person name="Dedysh S.N."/>
            <person name="Miroshnikov K."/>
            <person name="Danilova O.V."/>
            <person name="Hakobyan A."/>
            <person name="Liesack W."/>
        </authorList>
    </citation>
    <scope>NUCLEOTIDE SEQUENCE [LARGE SCALE GENOMIC DNA]</scope>
    <source>
        <strain evidence="2 3">Shm1</strain>
    </source>
</reference>
<dbReference type="NCBIfam" id="TIGR02292">
    <property type="entry name" value="ygfB_yecA"/>
    <property type="match status" value="1"/>
</dbReference>
<dbReference type="InterPro" id="IPR036255">
    <property type="entry name" value="YgfB-like_sf"/>
</dbReference>
<dbReference type="Gene3D" id="1.20.120.740">
    <property type="entry name" value="YgfB uncharacterised protein family UPF0149, PF03695"/>
    <property type="match status" value="1"/>
</dbReference>
<dbReference type="AlphaFoldDB" id="A0A5Q0BJE6"/>
<name>A0A5Q0BJE6_9GAMM</name>
<protein>
    <submittedName>
        <fullName evidence="2">UPF0149 family protein</fullName>
    </submittedName>
</protein>
<evidence type="ECO:0000313" key="2">
    <source>
        <dbReference type="EMBL" id="QFY42278.1"/>
    </source>
</evidence>
<organism evidence="2 3">
    <name type="scientific">Candidatus Methylospira mobilis</name>
    <dbReference type="NCBI Taxonomy" id="1808979"/>
    <lineage>
        <taxon>Bacteria</taxon>
        <taxon>Pseudomonadati</taxon>
        <taxon>Pseudomonadota</taxon>
        <taxon>Gammaproteobacteria</taxon>
        <taxon>Methylococcales</taxon>
        <taxon>Methylococcaceae</taxon>
        <taxon>Candidatus Methylospira</taxon>
    </lineage>
</organism>
<dbReference type="PANTHER" id="PTHR37528">
    <property type="entry name" value="UPF0149 PROTEIN YGFB"/>
    <property type="match status" value="1"/>
</dbReference>
<dbReference type="KEGG" id="mmob:F6R98_06245"/>
<gene>
    <name evidence="2" type="ORF">F6R98_06245</name>
</gene>
<dbReference type="Proteomes" id="UP000325755">
    <property type="component" value="Chromosome"/>
</dbReference>